<feature type="region of interest" description="Disordered" evidence="1">
    <location>
        <begin position="241"/>
        <end position="361"/>
    </location>
</feature>
<evidence type="ECO:0000313" key="4">
    <source>
        <dbReference type="Proteomes" id="UP001305414"/>
    </source>
</evidence>
<feature type="compositionally biased region" description="Basic and acidic residues" evidence="1">
    <location>
        <begin position="269"/>
        <end position="281"/>
    </location>
</feature>
<dbReference type="Proteomes" id="UP001305414">
    <property type="component" value="Unassembled WGS sequence"/>
</dbReference>
<feature type="region of interest" description="Disordered" evidence="1">
    <location>
        <begin position="421"/>
        <end position="481"/>
    </location>
</feature>
<feature type="compositionally biased region" description="Basic and acidic residues" evidence="1">
    <location>
        <begin position="160"/>
        <end position="188"/>
    </location>
</feature>
<feature type="compositionally biased region" description="Basic residues" evidence="1">
    <location>
        <begin position="123"/>
        <end position="134"/>
    </location>
</feature>
<dbReference type="EMBL" id="JAWHQM010000005">
    <property type="protein sequence ID" value="KAK5627403.1"/>
    <property type="molecule type" value="Genomic_DNA"/>
</dbReference>
<feature type="region of interest" description="Disordered" evidence="1">
    <location>
        <begin position="106"/>
        <end position="226"/>
    </location>
</feature>
<feature type="compositionally biased region" description="Basic and acidic residues" evidence="1">
    <location>
        <begin position="110"/>
        <end position="122"/>
    </location>
</feature>
<feature type="transmembrane region" description="Helical" evidence="2">
    <location>
        <begin position="70"/>
        <end position="92"/>
    </location>
</feature>
<keyword evidence="2" id="KW-0812">Transmembrane</keyword>
<protein>
    <submittedName>
        <fullName evidence="3">Uncharacterized protein</fullName>
    </submittedName>
</protein>
<comment type="caution">
    <text evidence="3">The sequence shown here is derived from an EMBL/GenBank/DDBJ whole genome shotgun (WGS) entry which is preliminary data.</text>
</comment>
<organism evidence="3 4">
    <name type="scientific">Xylaria bambusicola</name>
    <dbReference type="NCBI Taxonomy" id="326684"/>
    <lineage>
        <taxon>Eukaryota</taxon>
        <taxon>Fungi</taxon>
        <taxon>Dikarya</taxon>
        <taxon>Ascomycota</taxon>
        <taxon>Pezizomycotina</taxon>
        <taxon>Sordariomycetes</taxon>
        <taxon>Xylariomycetidae</taxon>
        <taxon>Xylariales</taxon>
        <taxon>Xylariaceae</taxon>
        <taxon>Xylaria</taxon>
    </lineage>
</organism>
<gene>
    <name evidence="3" type="ORF">RRF57_003118</name>
</gene>
<proteinExistence type="predicted"/>
<keyword evidence="2" id="KW-1133">Transmembrane helix</keyword>
<evidence type="ECO:0000256" key="1">
    <source>
        <dbReference type="SAM" id="MobiDB-lite"/>
    </source>
</evidence>
<feature type="compositionally biased region" description="Basic and acidic residues" evidence="1">
    <location>
        <begin position="347"/>
        <end position="357"/>
    </location>
</feature>
<sequence length="481" mass="53709">MATNLSSRAAKGDLENHVQSRRFETRPSTRLVREITFKILPLCSFLLVVFSAGAILISTFSFNEPLPHQAALVISIILLLFFVLFSLGLLCLHYRKSLSHASEFLNPIDSPRHNAENDEGRPKGHSGKGKKHVRPGLGGNIIRTDTLRGQAPSPSAYRKSIQEQEDITRTQEMLHEPRDSTAQHDQHHSNGSAQILPSSPARPGYSETARPPNSITYNKRTHAGPASVPQYDRAYAFPATQNPQKSPIMSLSGRGLARPPPPVVINMRHSTDPRNRLDIPRTRQRVKGPREMPRHNSSSRALNPNKEAPNSSLPTLSNLGGNRSQQPQTVPLAPRAVNEFSKSPTQGRERQRPDLKMKGNKAHAVHRRFSFELSSAKGSVNQDVILPATSRKIPGFKFRHPSAVPEPLNLVFKKSRVDTTQGEDISSATHDLMEMRPQRLPIARKSTREEDGREDTLQYGGGRRRPLIPRRSSSRKQHKTH</sequence>
<feature type="transmembrane region" description="Helical" evidence="2">
    <location>
        <begin position="39"/>
        <end position="58"/>
    </location>
</feature>
<evidence type="ECO:0000256" key="2">
    <source>
        <dbReference type="SAM" id="Phobius"/>
    </source>
</evidence>
<feature type="compositionally biased region" description="Basic and acidic residues" evidence="1">
    <location>
        <begin position="446"/>
        <end position="456"/>
    </location>
</feature>
<evidence type="ECO:0000313" key="3">
    <source>
        <dbReference type="EMBL" id="KAK5627403.1"/>
    </source>
</evidence>
<feature type="compositionally biased region" description="Basic residues" evidence="1">
    <location>
        <begin position="462"/>
        <end position="481"/>
    </location>
</feature>
<dbReference type="AlphaFoldDB" id="A0AAN7UEL3"/>
<keyword evidence="2" id="KW-0472">Membrane</keyword>
<name>A0AAN7UEL3_9PEZI</name>
<keyword evidence="4" id="KW-1185">Reference proteome</keyword>
<accession>A0AAN7UEL3</accession>
<reference evidence="3 4" key="1">
    <citation type="submission" date="2023-10" db="EMBL/GenBank/DDBJ databases">
        <title>Draft genome sequence of Xylaria bambusicola isolate GMP-LS, the root and basal stem rot pathogen of sugarcane in Indonesia.</title>
        <authorList>
            <person name="Selvaraj P."/>
            <person name="Muralishankar V."/>
            <person name="Muruganantham S."/>
            <person name="Sp S."/>
            <person name="Haryani S."/>
            <person name="Lau K.J.X."/>
            <person name="Naqvi N.I."/>
        </authorList>
    </citation>
    <scope>NUCLEOTIDE SEQUENCE [LARGE SCALE GENOMIC DNA]</scope>
    <source>
        <strain evidence="3">GMP-LS</strain>
    </source>
</reference>
<feature type="compositionally biased region" description="Polar residues" evidence="1">
    <location>
        <begin position="295"/>
        <end position="329"/>
    </location>
</feature>